<feature type="domain" description="NolW-like" evidence="9">
    <location>
        <begin position="684"/>
        <end position="761"/>
    </location>
</feature>
<reference evidence="11" key="1">
    <citation type="submission" date="2019-10" db="EMBL/GenBank/DDBJ databases">
        <title>Lacipirellula parvula gen. nov., sp. nov., representing a lineage of planctomycetes widespread in freshwater anoxic habitats, and description of the family Lacipirellulaceae.</title>
        <authorList>
            <person name="Dedysh S.N."/>
            <person name="Kulichevskaya I.S."/>
            <person name="Beletsky A.V."/>
            <person name="Rakitin A.L."/>
            <person name="Mardanov A.V."/>
            <person name="Ivanova A.A."/>
            <person name="Saltykova V.X."/>
            <person name="Rijpstra W.I.C."/>
            <person name="Sinninghe Damste J.S."/>
            <person name="Ravin N.V."/>
        </authorList>
    </citation>
    <scope>NUCLEOTIDE SEQUENCE [LARGE SCALE GENOMIC DNA]</scope>
    <source>
        <strain evidence="11">PX69</strain>
    </source>
</reference>
<feature type="chain" id="PRO_5025012160" description="NolW-like domain-containing protein" evidence="7">
    <location>
        <begin position="21"/>
        <end position="1156"/>
    </location>
</feature>
<dbReference type="RefSeq" id="WP_152098373.1">
    <property type="nucleotide sequence ID" value="NZ_AP021861.1"/>
</dbReference>
<gene>
    <name evidence="10" type="ORF">PLANPX_2010</name>
</gene>
<dbReference type="Gene3D" id="3.30.1370.120">
    <property type="match status" value="4"/>
</dbReference>
<evidence type="ECO:0000256" key="3">
    <source>
        <dbReference type="ARBA" id="ARBA00023136"/>
    </source>
</evidence>
<evidence type="ECO:0000256" key="2">
    <source>
        <dbReference type="ARBA" id="ARBA00022729"/>
    </source>
</evidence>
<evidence type="ECO:0008006" key="12">
    <source>
        <dbReference type="Google" id="ProtNLM"/>
    </source>
</evidence>
<dbReference type="AlphaFoldDB" id="A0A5K7X768"/>
<feature type="compositionally biased region" description="Pro residues" evidence="6">
    <location>
        <begin position="1144"/>
        <end position="1156"/>
    </location>
</feature>
<dbReference type="GO" id="GO:0015627">
    <property type="term" value="C:type II protein secretion system complex"/>
    <property type="evidence" value="ECO:0007669"/>
    <property type="project" value="TreeGrafter"/>
</dbReference>
<dbReference type="EMBL" id="AP021861">
    <property type="protein sequence ID" value="BBO32398.1"/>
    <property type="molecule type" value="Genomic_DNA"/>
</dbReference>
<dbReference type="Pfam" id="PF03958">
    <property type="entry name" value="Secretin_N"/>
    <property type="match status" value="3"/>
</dbReference>
<feature type="domain" description="NolW-like" evidence="9">
    <location>
        <begin position="493"/>
        <end position="589"/>
    </location>
</feature>
<evidence type="ECO:0000313" key="11">
    <source>
        <dbReference type="Proteomes" id="UP000326837"/>
    </source>
</evidence>
<feature type="region of interest" description="Disordered" evidence="6">
    <location>
        <begin position="1137"/>
        <end position="1156"/>
    </location>
</feature>
<proteinExistence type="inferred from homology"/>
<dbReference type="InterPro" id="IPR038591">
    <property type="entry name" value="NolW-like_sf"/>
</dbReference>
<evidence type="ECO:0000256" key="7">
    <source>
        <dbReference type="SAM" id="SignalP"/>
    </source>
</evidence>
<evidence type="ECO:0000313" key="10">
    <source>
        <dbReference type="EMBL" id="BBO32398.1"/>
    </source>
</evidence>
<dbReference type="InterPro" id="IPR004846">
    <property type="entry name" value="T2SS/T3SS_dom"/>
</dbReference>
<dbReference type="InterPro" id="IPR050810">
    <property type="entry name" value="Bact_Secretion_Sys_Channel"/>
</dbReference>
<evidence type="ECO:0000256" key="5">
    <source>
        <dbReference type="RuleBase" id="RU004004"/>
    </source>
</evidence>
<keyword evidence="2 7" id="KW-0732">Signal</keyword>
<dbReference type="InterPro" id="IPR005644">
    <property type="entry name" value="NolW-like"/>
</dbReference>
<protein>
    <recommendedName>
        <fullName evidence="12">NolW-like domain-containing protein</fullName>
    </recommendedName>
</protein>
<feature type="signal peptide" evidence="7">
    <location>
        <begin position="1"/>
        <end position="20"/>
    </location>
</feature>
<keyword evidence="3" id="KW-0472">Membrane</keyword>
<comment type="similarity">
    <text evidence="4">Belongs to the bacterial secretin family.</text>
</comment>
<dbReference type="Proteomes" id="UP000326837">
    <property type="component" value="Chromosome"/>
</dbReference>
<dbReference type="Pfam" id="PF00263">
    <property type="entry name" value="Secretin"/>
    <property type="match status" value="1"/>
</dbReference>
<evidence type="ECO:0000256" key="6">
    <source>
        <dbReference type="SAM" id="MobiDB-lite"/>
    </source>
</evidence>
<evidence type="ECO:0000256" key="4">
    <source>
        <dbReference type="RuleBase" id="RU004003"/>
    </source>
</evidence>
<evidence type="ECO:0000256" key="1">
    <source>
        <dbReference type="ARBA" id="ARBA00004370"/>
    </source>
</evidence>
<keyword evidence="11" id="KW-1185">Reference proteome</keyword>
<name>A0A5K7X768_9BACT</name>
<dbReference type="KEGG" id="lpav:PLANPX_2010"/>
<keyword evidence="5" id="KW-0813">Transport</keyword>
<accession>A0A5K7X768</accession>
<evidence type="ECO:0000259" key="8">
    <source>
        <dbReference type="Pfam" id="PF00263"/>
    </source>
</evidence>
<organism evidence="10 11">
    <name type="scientific">Lacipirellula parvula</name>
    <dbReference type="NCBI Taxonomy" id="2650471"/>
    <lineage>
        <taxon>Bacteria</taxon>
        <taxon>Pseudomonadati</taxon>
        <taxon>Planctomycetota</taxon>
        <taxon>Planctomycetia</taxon>
        <taxon>Pirellulales</taxon>
        <taxon>Lacipirellulaceae</taxon>
        <taxon>Lacipirellula</taxon>
    </lineage>
</organism>
<sequence length="1156" mass="120720">MSFLAAINHRATLFATGAAAVVGVLALALPTPPAAVSHAQEASGGSNSGLVAPLVEMPALDFGVPTLPSTPAAAASAAAPAPVVATPAPIVVKPAPVPAAPAIVAQAPTAPMPVASPNPPQPVAPAVVSPPAATAPPQGLPAEEASLQLRQLNPDQLHARLELAFDRALPRLPDDGTPWLRFPVDAGDKLPVLIAGNRQTGEVRIVGRPEQLRAWREIVGALDSPPIGDRVTQLVSTDKAAAPHVKQTVGAIAAHAQPVAGQVTASGSAAGSLPAGAAELAMADGEGLLGPVQIEVVEGTDFFIIRGNPRDVERVMKVIEEIEEMSRVSEPQVVVRPLQHVDSQSMALITSRIFSPAAEGSFSLYPYYGPVLALPLGKPNALLLVGSPTAVGKAGELLGKLDVGGGESLTQFETFRLKNAQAEQAQLVVSQLFVQNEAEAEGTAPPLAAKALVIAETRTNSLIVRASPRDMEEIRKMVSEIDAPGGEAVNEIRVFRLKNSMAAELAPILQRAVRGAGQNDDAGQTDTRVSQLLKMVTIDAEGQKILASGVLAGVTVNADQRANTLIVSAPPESMSLMAVLIEQLDVQPDAVAEIKVFTIENGDAVSLEEMLRSLFGSADQGGAQGGQGGGGAQSTAGSRIFQLRFSVDERTNSIVAAGSSDELLVVEAVLLRLDSSDSRQRINRVYKLKNADAEQVALALQEWLQQKRDVEATAPGATSPFQQIEREVVIVAEINSNSLIVSATPSYYDEISDIIKQVDEEAPIVMIQVLIGEVTLGDIDEFGVEFGLQDSVLFDRSLLENITNINTVTQTQSPGGAVTTVTTQQVQAATQTPGYNFGDANQPLGNSGSASALATAGAVGAQGLSSFGVGRVSQAAGFGGMVLSASSNSISMLLRALQQSQRLEVLSRPQIMALDNQTGRAFVGQVVPYITQSSLEANGARTNVVTFQDVGLELLVRPRISPDNLVVMEVYAAKSELGSVQDGVPISVAPNGSAINAPIISTISAETTISAISGQTVVLSGLIVKRDRELHRRVPLLADIPLLGDLFRFDSKQVQKAELLIVLTPHVIRSRQQSEMLKQVESARMSWCLSDVVAINGPAGLRSANDTMGAAEGEVVFPTEIPNSEGRFEAAETIVTPGALPTPGNQPPVLAPTLAP</sequence>
<evidence type="ECO:0000259" key="9">
    <source>
        <dbReference type="Pfam" id="PF03958"/>
    </source>
</evidence>
<comment type="subcellular location">
    <subcellularLocation>
        <location evidence="5">Cell outer membrane</location>
    </subcellularLocation>
    <subcellularLocation>
        <location evidence="1">Membrane</location>
    </subcellularLocation>
</comment>
<dbReference type="GO" id="GO:0009279">
    <property type="term" value="C:cell outer membrane"/>
    <property type="evidence" value="ECO:0007669"/>
    <property type="project" value="UniProtKB-SubCell"/>
</dbReference>
<feature type="domain" description="NolW-like" evidence="9">
    <location>
        <begin position="413"/>
        <end position="485"/>
    </location>
</feature>
<feature type="domain" description="Type II/III secretion system secretin-like" evidence="8">
    <location>
        <begin position="896"/>
        <end position="1069"/>
    </location>
</feature>
<dbReference type="GO" id="GO:0009306">
    <property type="term" value="P:protein secretion"/>
    <property type="evidence" value="ECO:0007669"/>
    <property type="project" value="InterPro"/>
</dbReference>
<dbReference type="PANTHER" id="PTHR30332">
    <property type="entry name" value="PROBABLE GENERAL SECRETION PATHWAY PROTEIN D"/>
    <property type="match status" value="1"/>
</dbReference>
<dbReference type="PANTHER" id="PTHR30332:SF24">
    <property type="entry name" value="SECRETIN GSPD-RELATED"/>
    <property type="match status" value="1"/>
</dbReference>